<feature type="region of interest" description="Disordered" evidence="6">
    <location>
        <begin position="188"/>
        <end position="213"/>
    </location>
</feature>
<comment type="subcellular location">
    <subcellularLocation>
        <location evidence="1 5">Nucleus</location>
    </subcellularLocation>
</comment>
<dbReference type="VEuPathDB" id="AmoebaDB:FDP41_001132"/>
<reference evidence="7 8" key="1">
    <citation type="journal article" date="2019" name="Sci. Rep.">
        <title>Nanopore sequencing improves the draft genome of the human pathogenic amoeba Naegleria fowleri.</title>
        <authorList>
            <person name="Liechti N."/>
            <person name="Schurch N."/>
            <person name="Bruggmann R."/>
            <person name="Wittwer M."/>
        </authorList>
    </citation>
    <scope>NUCLEOTIDE SEQUENCE [LARGE SCALE GENOMIC DNA]</scope>
    <source>
        <strain evidence="7 8">ATCC 30894</strain>
    </source>
</reference>
<sequence>MVARTKPSSNEQNHHQPTRNSVVAKEDDLEYDLGHLMCLDVHPIDYQQNNTHDEEANHRLQQSLLESARENTQLLVNHLFQLENIKQEDTGLFAELPDPIFRLPREKPCPKKRELTRFEQFMAEKGLRIRGKNEREKLVYDEVHDEFRPRFGWGKANNADETDWIIPAKEGDEQHEDPFLARQIEKREKKKKQLKNQVTNIGKGAAKKGAKDAEKENKALAVQNKYNPANTPSTLKITNVNGGKINPKRAHTGLKDDFLNAYDFARVSTASMGKFDTQVKDEKSMPVRKGISHLVAPGASANYDEKTKAMKISSRILKESTKKKTGQLKTNAVNIFQHLTEKDGRKQKKVHLLAQARDRYKKKGTTSKKDRDFTVEKKRK</sequence>
<evidence type="ECO:0000256" key="5">
    <source>
        <dbReference type="RuleBase" id="RU364132"/>
    </source>
</evidence>
<evidence type="ECO:0000256" key="2">
    <source>
        <dbReference type="ARBA" id="ARBA00010077"/>
    </source>
</evidence>
<comment type="caution">
    <text evidence="7">The sequence shown here is derived from an EMBL/GenBank/DDBJ whole genome shotgun (WGS) entry which is preliminary data.</text>
</comment>
<dbReference type="VEuPathDB" id="AmoebaDB:NfTy_049170"/>
<dbReference type="VEuPathDB" id="AmoebaDB:NF0012260"/>
<evidence type="ECO:0000313" key="8">
    <source>
        <dbReference type="Proteomes" id="UP000444721"/>
    </source>
</evidence>
<dbReference type="OMA" id="ACDKNRI"/>
<protein>
    <recommendedName>
        <fullName evidence="5">Ribosome biogenesis regulatory protein</fullName>
    </recommendedName>
</protein>
<dbReference type="EMBL" id="VFQX01000022">
    <property type="protein sequence ID" value="KAF0979979.1"/>
    <property type="molecule type" value="Genomic_DNA"/>
</dbReference>
<gene>
    <name evidence="7" type="ORF">FDP41_001132</name>
</gene>
<feature type="region of interest" description="Disordered" evidence="6">
    <location>
        <begin position="343"/>
        <end position="380"/>
    </location>
</feature>
<dbReference type="GO" id="GO:0005634">
    <property type="term" value="C:nucleus"/>
    <property type="evidence" value="ECO:0007669"/>
    <property type="project" value="UniProtKB-SubCell"/>
</dbReference>
<dbReference type="OrthoDB" id="28455at2759"/>
<dbReference type="InterPro" id="IPR007023">
    <property type="entry name" value="Ribosom_reg"/>
</dbReference>
<dbReference type="GeneID" id="68108350"/>
<evidence type="ECO:0000256" key="1">
    <source>
        <dbReference type="ARBA" id="ARBA00004123"/>
    </source>
</evidence>
<proteinExistence type="inferred from homology"/>
<dbReference type="RefSeq" id="XP_044564692.1">
    <property type="nucleotide sequence ID" value="XM_044701715.1"/>
</dbReference>
<name>A0A6A5C3V2_NAEFO</name>
<feature type="compositionally biased region" description="Basic and acidic residues" evidence="6">
    <location>
        <begin position="367"/>
        <end position="380"/>
    </location>
</feature>
<dbReference type="AlphaFoldDB" id="A0A6A5C3V2"/>
<organism evidence="7 8">
    <name type="scientific">Naegleria fowleri</name>
    <name type="common">Brain eating amoeba</name>
    <dbReference type="NCBI Taxonomy" id="5763"/>
    <lineage>
        <taxon>Eukaryota</taxon>
        <taxon>Discoba</taxon>
        <taxon>Heterolobosea</taxon>
        <taxon>Tetramitia</taxon>
        <taxon>Eutetramitia</taxon>
        <taxon>Vahlkampfiidae</taxon>
        <taxon>Naegleria</taxon>
    </lineage>
</organism>
<dbReference type="GO" id="GO:0042254">
    <property type="term" value="P:ribosome biogenesis"/>
    <property type="evidence" value="ECO:0007669"/>
    <property type="project" value="UniProtKB-KW"/>
</dbReference>
<keyword evidence="8" id="KW-1185">Reference proteome</keyword>
<evidence type="ECO:0000256" key="4">
    <source>
        <dbReference type="ARBA" id="ARBA00023242"/>
    </source>
</evidence>
<dbReference type="Pfam" id="PF04939">
    <property type="entry name" value="RRS1"/>
    <property type="match status" value="1"/>
</dbReference>
<accession>A0A6A5C3V2</accession>
<evidence type="ECO:0000256" key="3">
    <source>
        <dbReference type="ARBA" id="ARBA00022517"/>
    </source>
</evidence>
<comment type="similarity">
    <text evidence="2 5">Belongs to the RRS1 family.</text>
</comment>
<evidence type="ECO:0000256" key="6">
    <source>
        <dbReference type="SAM" id="MobiDB-lite"/>
    </source>
</evidence>
<keyword evidence="3 5" id="KW-0690">Ribosome biogenesis</keyword>
<comment type="function">
    <text evidence="5">Involved in ribosomal large subunit assembly.</text>
</comment>
<evidence type="ECO:0000313" key="7">
    <source>
        <dbReference type="EMBL" id="KAF0979979.1"/>
    </source>
</evidence>
<dbReference type="Proteomes" id="UP000444721">
    <property type="component" value="Unassembled WGS sequence"/>
</dbReference>
<feature type="region of interest" description="Disordered" evidence="6">
    <location>
        <begin position="1"/>
        <end position="25"/>
    </location>
</feature>
<keyword evidence="4 5" id="KW-0539">Nucleus</keyword>
<feature type="compositionally biased region" description="Polar residues" evidence="6">
    <location>
        <begin position="1"/>
        <end position="11"/>
    </location>
</feature>